<dbReference type="GO" id="GO:0003677">
    <property type="term" value="F:DNA binding"/>
    <property type="evidence" value="ECO:0007669"/>
    <property type="project" value="InterPro"/>
</dbReference>
<dbReference type="InterPro" id="IPR013762">
    <property type="entry name" value="Integrase-like_cat_sf"/>
</dbReference>
<dbReference type="GO" id="GO:0006310">
    <property type="term" value="P:DNA recombination"/>
    <property type="evidence" value="ECO:0007669"/>
    <property type="project" value="UniProtKB-KW"/>
</dbReference>
<evidence type="ECO:0000259" key="2">
    <source>
        <dbReference type="PROSITE" id="PS51898"/>
    </source>
</evidence>
<dbReference type="EMBL" id="CBEP010000050">
    <property type="protein sequence ID" value="CDC04384.1"/>
    <property type="molecule type" value="Genomic_DNA"/>
</dbReference>
<organism evidence="3 4">
    <name type="scientific">[Clostridium] leptum CAG:27</name>
    <dbReference type="NCBI Taxonomy" id="1263068"/>
    <lineage>
        <taxon>Bacteria</taxon>
        <taxon>Bacillati</taxon>
        <taxon>Bacillota</taxon>
        <taxon>Clostridia</taxon>
        <taxon>Eubacteriales</taxon>
        <taxon>Oscillospiraceae</taxon>
        <taxon>Oscillospiraceae incertae sedis</taxon>
    </lineage>
</organism>
<proteinExistence type="predicted"/>
<name>R6N7L7_9FIRM</name>
<dbReference type="AlphaFoldDB" id="R6N7L7"/>
<dbReference type="Proteomes" id="UP000018168">
    <property type="component" value="Unassembled WGS sequence"/>
</dbReference>
<gene>
    <name evidence="3" type="ORF">BN578_02353</name>
</gene>
<dbReference type="GO" id="GO:0015074">
    <property type="term" value="P:DNA integration"/>
    <property type="evidence" value="ECO:0007669"/>
    <property type="project" value="InterPro"/>
</dbReference>
<dbReference type="InterPro" id="IPR002104">
    <property type="entry name" value="Integrase_catalytic"/>
</dbReference>
<reference evidence="3" key="1">
    <citation type="submission" date="2012-11" db="EMBL/GenBank/DDBJ databases">
        <title>Dependencies among metagenomic species, viruses, plasmids and units of genetic variation.</title>
        <authorList>
            <person name="Nielsen H.B."/>
            <person name="Almeida M."/>
            <person name="Juncker A.S."/>
            <person name="Rasmussen S."/>
            <person name="Li J."/>
            <person name="Sunagawa S."/>
            <person name="Plichta D."/>
            <person name="Gautier L."/>
            <person name="Le Chatelier E."/>
            <person name="Peletier E."/>
            <person name="Bonde I."/>
            <person name="Nielsen T."/>
            <person name="Manichanh C."/>
            <person name="Arumugam M."/>
            <person name="Batto J."/>
            <person name="Santos M.B.Q.D."/>
            <person name="Blom N."/>
            <person name="Borruel N."/>
            <person name="Burgdorf K.S."/>
            <person name="Boumezbeur F."/>
            <person name="Casellas F."/>
            <person name="Dore J."/>
            <person name="Guarner F."/>
            <person name="Hansen T."/>
            <person name="Hildebrand F."/>
            <person name="Kaas R.S."/>
            <person name="Kennedy S."/>
            <person name="Kristiansen K."/>
            <person name="Kultima J.R."/>
            <person name="Leonard P."/>
            <person name="Levenez F."/>
            <person name="Lund O."/>
            <person name="Moumen B."/>
            <person name="Le Paslier D."/>
            <person name="Pons N."/>
            <person name="Pedersen O."/>
            <person name="Prifti E."/>
            <person name="Qin J."/>
            <person name="Raes J."/>
            <person name="Tap J."/>
            <person name="Tims S."/>
            <person name="Ussery D.W."/>
            <person name="Yamada T."/>
            <person name="MetaHit consortium"/>
            <person name="Renault P."/>
            <person name="Sicheritz-Ponten T."/>
            <person name="Bork P."/>
            <person name="Wang J."/>
            <person name="Brunak S."/>
            <person name="Ehrlich S.D."/>
        </authorList>
    </citation>
    <scope>NUCLEOTIDE SEQUENCE [LARGE SCALE GENOMIC DNA]</scope>
</reference>
<accession>R6N7L7</accession>
<evidence type="ECO:0000256" key="1">
    <source>
        <dbReference type="ARBA" id="ARBA00023172"/>
    </source>
</evidence>
<dbReference type="InterPro" id="IPR011010">
    <property type="entry name" value="DNA_brk_join_enz"/>
</dbReference>
<evidence type="ECO:0000313" key="4">
    <source>
        <dbReference type="Proteomes" id="UP000018168"/>
    </source>
</evidence>
<feature type="domain" description="Tyr recombinase" evidence="2">
    <location>
        <begin position="7"/>
        <end position="166"/>
    </location>
</feature>
<evidence type="ECO:0000313" key="3">
    <source>
        <dbReference type="EMBL" id="CDC04384.1"/>
    </source>
</evidence>
<comment type="caution">
    <text evidence="3">The sequence shown here is derived from an EMBL/GenBank/DDBJ whole genome shotgun (WGS) entry which is preliminary data.</text>
</comment>
<protein>
    <submittedName>
        <fullName evidence="3">Phage integrase family protein</fullName>
    </submittedName>
</protein>
<dbReference type="PROSITE" id="PS51898">
    <property type="entry name" value="TYR_RECOMBINASE"/>
    <property type="match status" value="1"/>
</dbReference>
<sequence>MSEITKDRTNALRTEPFARLFFYRQNEDFQVALYLLILLNLNEDEVSGIKWDDIDFQKRQIRIKDGEVSLTSDICNFLYEFRTRKLVEYYEKGILNHFCYVCSDANGNRISGDRLSKDFKSYLELYGYESLTPQEIHSTFPEYLYKNDMVTKIIRMYLENSRIQLR</sequence>
<keyword evidence="1" id="KW-0233">DNA recombination</keyword>
<dbReference type="Gene3D" id="1.10.443.10">
    <property type="entry name" value="Intergrase catalytic core"/>
    <property type="match status" value="1"/>
</dbReference>
<dbReference type="SUPFAM" id="SSF56349">
    <property type="entry name" value="DNA breaking-rejoining enzymes"/>
    <property type="match status" value="1"/>
</dbReference>